<dbReference type="AlphaFoldDB" id="A0A560DP73"/>
<comment type="caution">
    <text evidence="2">The sequence shown here is derived from an EMBL/GenBank/DDBJ whole genome shotgun (WGS) entry which is preliminary data.</text>
</comment>
<organism evidence="2 3">
    <name type="scientific">Bradyrhizobium stylosanthis</name>
    <dbReference type="NCBI Taxonomy" id="1803665"/>
    <lineage>
        <taxon>Bacteria</taxon>
        <taxon>Pseudomonadati</taxon>
        <taxon>Pseudomonadota</taxon>
        <taxon>Alphaproteobacteria</taxon>
        <taxon>Hyphomicrobiales</taxon>
        <taxon>Nitrobacteraceae</taxon>
        <taxon>Bradyrhizobium</taxon>
    </lineage>
</organism>
<evidence type="ECO:0000313" key="3">
    <source>
        <dbReference type="Proteomes" id="UP000319949"/>
    </source>
</evidence>
<keyword evidence="3" id="KW-1185">Reference proteome</keyword>
<sequence>MSVSSAEQHQCRPRDASSAGRSAWMRSSPEQQRPTKAARHLKQRVTHSELSRRSGKIASSAAATRHESSYPGDHSPRGIFCTVCLKTPLAELLHESRRIPGARHKAHAFLFVNEARTHHSWHGNCWDRFESGRRCALVSGPGVQMRPSQSINRGHADAPIRQMRSRPWSRGAELSKAAEFVPTACCCIKVLKTRQRRFAGVFPQTAFSIDAFPHQAIPAH</sequence>
<protein>
    <submittedName>
        <fullName evidence="2">Uncharacterized protein</fullName>
    </submittedName>
</protein>
<reference evidence="2 3" key="1">
    <citation type="submission" date="2019-06" db="EMBL/GenBank/DDBJ databases">
        <title>Genomic Encyclopedia of Type Strains, Phase IV (KMG-V): Genome sequencing to study the core and pangenomes of soil and plant-associated prokaryotes.</title>
        <authorList>
            <person name="Whitman W."/>
        </authorList>
    </citation>
    <scope>NUCLEOTIDE SEQUENCE [LARGE SCALE GENOMIC DNA]</scope>
    <source>
        <strain evidence="2 3">BR 510</strain>
    </source>
</reference>
<feature type="compositionally biased region" description="Basic residues" evidence="1">
    <location>
        <begin position="36"/>
        <end position="45"/>
    </location>
</feature>
<feature type="region of interest" description="Disordered" evidence="1">
    <location>
        <begin position="1"/>
        <end position="73"/>
    </location>
</feature>
<dbReference type="Proteomes" id="UP000319949">
    <property type="component" value="Unassembled WGS sequence"/>
</dbReference>
<accession>A0A560DP73</accession>
<gene>
    <name evidence="2" type="ORF">FBZ96_105593</name>
</gene>
<dbReference type="EMBL" id="VITK01000005">
    <property type="protein sequence ID" value="TWA98914.1"/>
    <property type="molecule type" value="Genomic_DNA"/>
</dbReference>
<evidence type="ECO:0000313" key="2">
    <source>
        <dbReference type="EMBL" id="TWA98914.1"/>
    </source>
</evidence>
<evidence type="ECO:0000256" key="1">
    <source>
        <dbReference type="SAM" id="MobiDB-lite"/>
    </source>
</evidence>
<name>A0A560DP73_9BRAD</name>
<proteinExistence type="predicted"/>